<dbReference type="Gene3D" id="3.10.450.50">
    <property type="match status" value="1"/>
</dbReference>
<comment type="caution">
    <text evidence="2">The sequence shown here is derived from an EMBL/GenBank/DDBJ whole genome shotgun (WGS) entry which is preliminary data.</text>
</comment>
<dbReference type="Proteomes" id="UP001484239">
    <property type="component" value="Unassembled WGS sequence"/>
</dbReference>
<proteinExistence type="predicted"/>
<organism evidence="2 3">
    <name type="scientific">Gaopeijia maritima</name>
    <dbReference type="NCBI Taxonomy" id="3119007"/>
    <lineage>
        <taxon>Bacteria</taxon>
        <taxon>Pseudomonadati</taxon>
        <taxon>Gemmatimonadota</taxon>
        <taxon>Longimicrobiia</taxon>
        <taxon>Gaopeijiales</taxon>
        <taxon>Gaopeijiaceae</taxon>
        <taxon>Gaopeijia</taxon>
    </lineage>
</organism>
<gene>
    <name evidence="2" type="ORF">WI372_04675</name>
</gene>
<evidence type="ECO:0000313" key="2">
    <source>
        <dbReference type="EMBL" id="MEK9500262.1"/>
    </source>
</evidence>
<dbReference type="InterPro" id="IPR032710">
    <property type="entry name" value="NTF2-like_dom_sf"/>
</dbReference>
<evidence type="ECO:0000259" key="1">
    <source>
        <dbReference type="Pfam" id="PF12680"/>
    </source>
</evidence>
<dbReference type="EMBL" id="JBBHLI010000002">
    <property type="protein sequence ID" value="MEK9500262.1"/>
    <property type="molecule type" value="Genomic_DNA"/>
</dbReference>
<name>A0ABU9E6C8_9BACT</name>
<dbReference type="InterPro" id="IPR037401">
    <property type="entry name" value="SnoaL-like"/>
</dbReference>
<dbReference type="RefSeq" id="WP_405284951.1">
    <property type="nucleotide sequence ID" value="NZ_CP144380.1"/>
</dbReference>
<dbReference type="SUPFAM" id="SSF54427">
    <property type="entry name" value="NTF2-like"/>
    <property type="match status" value="1"/>
</dbReference>
<protein>
    <submittedName>
        <fullName evidence="2">Nuclear transport factor 2 family protein</fullName>
    </submittedName>
</protein>
<dbReference type="Pfam" id="PF12680">
    <property type="entry name" value="SnoaL_2"/>
    <property type="match status" value="1"/>
</dbReference>
<evidence type="ECO:0000313" key="3">
    <source>
        <dbReference type="Proteomes" id="UP001484239"/>
    </source>
</evidence>
<reference evidence="2 3" key="1">
    <citation type="submission" date="2024-02" db="EMBL/GenBank/DDBJ databases">
        <title>A novel Gemmatimonadota bacterium.</title>
        <authorList>
            <person name="Du Z.-J."/>
            <person name="Ye Y.-Q."/>
        </authorList>
    </citation>
    <scope>NUCLEOTIDE SEQUENCE [LARGE SCALE GENOMIC DNA]</scope>
    <source>
        <strain evidence="2 3">DH-20</strain>
    </source>
</reference>
<keyword evidence="3" id="KW-1185">Reference proteome</keyword>
<sequence>MPTETEQSNLAAVESFFEALQNGVEPAALAEFYSDDVVQEEFPNAFLPQGARRGLTELQEAAARGNAAMAQQSFEILNAVARGDTVVVESNWTGTLAVDLSEQTPAGSQMRARFAQIFEFADGKIIAQRNYDCFYPF</sequence>
<feature type="domain" description="SnoaL-like" evidence="1">
    <location>
        <begin position="13"/>
        <end position="126"/>
    </location>
</feature>
<accession>A0ABU9E6C8</accession>